<keyword evidence="2" id="KW-0677">Repeat</keyword>
<dbReference type="GO" id="GO:0051607">
    <property type="term" value="P:defense response to virus"/>
    <property type="evidence" value="ECO:0007669"/>
    <property type="project" value="UniProtKB-KW"/>
</dbReference>
<evidence type="ECO:0000256" key="6">
    <source>
        <dbReference type="ARBA" id="ARBA00023118"/>
    </source>
</evidence>
<dbReference type="SUPFAM" id="SSF48452">
    <property type="entry name" value="TPR-like"/>
    <property type="match status" value="1"/>
</dbReference>
<dbReference type="InterPro" id="IPR011990">
    <property type="entry name" value="TPR-like_helical_dom_sf"/>
</dbReference>
<dbReference type="EMBL" id="CH473953">
    <property type="protein sequence ID" value="EDM13167.1"/>
    <property type="molecule type" value="Genomic_DNA"/>
</dbReference>
<evidence type="ECO:0000313" key="8">
    <source>
        <dbReference type="EMBL" id="EDM13167.1"/>
    </source>
</evidence>
<evidence type="ECO:0000313" key="10">
    <source>
        <dbReference type="RGD" id="1359681"/>
    </source>
</evidence>
<protein>
    <submittedName>
        <fullName evidence="8">Interferon-induced protein with tetratricopeptide repeats 3</fullName>
    </submittedName>
</protein>
<keyword evidence="6" id="KW-0051">Antiviral defense</keyword>
<dbReference type="PANTHER" id="PTHR10271:SF3">
    <property type="entry name" value="INTERFERON-INDUCED PROTEIN WITH TETRATRICOPEPTIDE REPEATS 3"/>
    <property type="match status" value="1"/>
</dbReference>
<dbReference type="FunFam" id="1.25.40.10:FF:000036">
    <property type="entry name" value="interferon-induced protein with tetratricopeptide repeats 5"/>
    <property type="match status" value="1"/>
</dbReference>
<dbReference type="GO" id="GO:0035457">
    <property type="term" value="P:cellular response to interferon-alpha"/>
    <property type="evidence" value="ECO:0007669"/>
    <property type="project" value="UniProtKB-ARBA"/>
</dbReference>
<proteinExistence type="inferred from homology"/>
<dbReference type="AlphaFoldDB" id="A6I136"/>
<dbReference type="AGR" id="RGD:1359681"/>
<comment type="similarity">
    <text evidence="7">Belongs to the IFIT family.</text>
</comment>
<dbReference type="Proteomes" id="UP000234681">
    <property type="component" value="Chromosome 1"/>
</dbReference>
<dbReference type="PANTHER" id="PTHR10271">
    <property type="entry name" value="INTERFERON-INDUCED PROTEIN WITH TETRATRICOPEPTIDE REPEATS"/>
    <property type="match status" value="1"/>
</dbReference>
<dbReference type="Gene3D" id="1.25.40.10">
    <property type="entry name" value="Tetratricopeptide repeat domain"/>
    <property type="match status" value="1"/>
</dbReference>
<dbReference type="RGD" id="1359681">
    <property type="gene designation" value="Ifit3"/>
</dbReference>
<keyword evidence="3" id="KW-0802">TPR repeat</keyword>
<name>A6I136_RAT</name>
<evidence type="ECO:0000313" key="9">
    <source>
        <dbReference type="Proteomes" id="UP000234681"/>
    </source>
</evidence>
<sequence>MSEVNKESLEKILPQLKCHFTWNLFKEGSISSHMEDRVCNQIENLNSEHKATMYDLLAYIKHLDGENEAALECLGQAEDLRKSERSDRAEIKCLVTWGNYAWIYYRIGQLSEAQA</sequence>
<accession>A6I136</accession>
<dbReference type="GO" id="GO:0003723">
    <property type="term" value="F:RNA binding"/>
    <property type="evidence" value="ECO:0007669"/>
    <property type="project" value="UniProtKB-KW"/>
</dbReference>
<reference evidence="9" key="1">
    <citation type="submission" date="2005-09" db="EMBL/GenBank/DDBJ databases">
        <authorList>
            <person name="Mural R.J."/>
            <person name="Li P.W."/>
            <person name="Adams M.D."/>
            <person name="Amanatides P.G."/>
            <person name="Baden-Tillson H."/>
            <person name="Barnstead M."/>
            <person name="Chin S.H."/>
            <person name="Dew I."/>
            <person name="Evans C.A."/>
            <person name="Ferriera S."/>
            <person name="Flanigan M."/>
            <person name="Fosler C."/>
            <person name="Glodek A."/>
            <person name="Gu Z."/>
            <person name="Holt R.A."/>
            <person name="Jennings D."/>
            <person name="Kraft C.L."/>
            <person name="Lu F."/>
            <person name="Nguyen T."/>
            <person name="Nusskern D.R."/>
            <person name="Pfannkoch C.M."/>
            <person name="Sitter C."/>
            <person name="Sutton G.G."/>
            <person name="Venter J.C."/>
            <person name="Wang Z."/>
            <person name="Woodage T."/>
            <person name="Zheng X.H."/>
            <person name="Zhong F."/>
        </authorList>
    </citation>
    <scope>NUCLEOTIDE SEQUENCE [LARGE SCALE GENOMIC DNA]</scope>
    <source>
        <strain>BN</strain>
        <strain evidence="9">Sprague-Dawley</strain>
    </source>
</reference>
<keyword evidence="1" id="KW-0399">Innate immunity</keyword>
<evidence type="ECO:0000256" key="3">
    <source>
        <dbReference type="ARBA" id="ARBA00022803"/>
    </source>
</evidence>
<gene>
    <name evidence="8 10" type="primary">Ifit3</name>
    <name evidence="8" type="ORF">rCG_48286</name>
</gene>
<evidence type="ECO:0000256" key="1">
    <source>
        <dbReference type="ARBA" id="ARBA00022588"/>
    </source>
</evidence>
<feature type="non-terminal residue" evidence="8">
    <location>
        <position position="115"/>
    </location>
</feature>
<evidence type="ECO:0000256" key="5">
    <source>
        <dbReference type="ARBA" id="ARBA00022884"/>
    </source>
</evidence>
<organism evidence="8 9">
    <name type="scientific">Rattus norvegicus</name>
    <name type="common">Rat</name>
    <dbReference type="NCBI Taxonomy" id="10116"/>
    <lineage>
        <taxon>Eukaryota</taxon>
        <taxon>Metazoa</taxon>
        <taxon>Chordata</taxon>
        <taxon>Craniata</taxon>
        <taxon>Vertebrata</taxon>
        <taxon>Euteleostomi</taxon>
        <taxon>Mammalia</taxon>
        <taxon>Eutheria</taxon>
        <taxon>Euarchontoglires</taxon>
        <taxon>Glires</taxon>
        <taxon>Rodentia</taxon>
        <taxon>Myomorpha</taxon>
        <taxon>Muroidea</taxon>
        <taxon>Muridae</taxon>
        <taxon>Murinae</taxon>
        <taxon>Rattus</taxon>
    </lineage>
</organism>
<dbReference type="GO" id="GO:0045087">
    <property type="term" value="P:innate immune response"/>
    <property type="evidence" value="ECO:0007669"/>
    <property type="project" value="UniProtKB-KW"/>
</dbReference>
<keyword evidence="5" id="KW-0694">RNA-binding</keyword>
<keyword evidence="4" id="KW-0391">Immunity</keyword>
<evidence type="ECO:0000256" key="4">
    <source>
        <dbReference type="ARBA" id="ARBA00022859"/>
    </source>
</evidence>
<evidence type="ECO:0000256" key="2">
    <source>
        <dbReference type="ARBA" id="ARBA00022737"/>
    </source>
</evidence>
<evidence type="ECO:0000256" key="7">
    <source>
        <dbReference type="ARBA" id="ARBA00038336"/>
    </source>
</evidence>